<evidence type="ECO:0000313" key="1">
    <source>
        <dbReference type="EMBL" id="EFX80189.1"/>
    </source>
</evidence>
<dbReference type="HOGENOM" id="CLU_1637132_0_0_1"/>
<gene>
    <name evidence="1" type="ORF">DAPPUDRAFT_318873</name>
</gene>
<dbReference type="Proteomes" id="UP000000305">
    <property type="component" value="Unassembled WGS sequence"/>
</dbReference>
<organism evidence="1 2">
    <name type="scientific">Daphnia pulex</name>
    <name type="common">Water flea</name>
    <dbReference type="NCBI Taxonomy" id="6669"/>
    <lineage>
        <taxon>Eukaryota</taxon>
        <taxon>Metazoa</taxon>
        <taxon>Ecdysozoa</taxon>
        <taxon>Arthropoda</taxon>
        <taxon>Crustacea</taxon>
        <taxon>Branchiopoda</taxon>
        <taxon>Diplostraca</taxon>
        <taxon>Cladocera</taxon>
        <taxon>Anomopoda</taxon>
        <taxon>Daphniidae</taxon>
        <taxon>Daphnia</taxon>
    </lineage>
</organism>
<dbReference type="InParanoid" id="E9GJW8"/>
<sequence>MLAPSPNGGLEYKKQVQRQVVHDISSPFADLSITSREKLISIIPEIKNDREGEAIVSRWLDLETDPEVLASEELELFEEIEKNLDSNSLLNVEMSESTPIDDLTLSPTRSLSLPVSDYVNFNVSEETTKNMLLKYSLSAIKNVKDPVLLAMAEGMRSFLSQK</sequence>
<proteinExistence type="predicted"/>
<name>E9GJW8_DAPPU</name>
<dbReference type="KEGG" id="dpx:DAPPUDRAFT_318873"/>
<dbReference type="AlphaFoldDB" id="E9GJW8"/>
<evidence type="ECO:0000313" key="2">
    <source>
        <dbReference type="Proteomes" id="UP000000305"/>
    </source>
</evidence>
<keyword evidence="2" id="KW-1185">Reference proteome</keyword>
<reference evidence="1 2" key="1">
    <citation type="journal article" date="2011" name="Science">
        <title>The ecoresponsive genome of Daphnia pulex.</title>
        <authorList>
            <person name="Colbourne J.K."/>
            <person name="Pfrender M.E."/>
            <person name="Gilbert D."/>
            <person name="Thomas W.K."/>
            <person name="Tucker A."/>
            <person name="Oakley T.H."/>
            <person name="Tokishita S."/>
            <person name="Aerts A."/>
            <person name="Arnold G.J."/>
            <person name="Basu M.K."/>
            <person name="Bauer D.J."/>
            <person name="Caceres C.E."/>
            <person name="Carmel L."/>
            <person name="Casola C."/>
            <person name="Choi J.H."/>
            <person name="Detter J.C."/>
            <person name="Dong Q."/>
            <person name="Dusheyko S."/>
            <person name="Eads B.D."/>
            <person name="Frohlich T."/>
            <person name="Geiler-Samerotte K.A."/>
            <person name="Gerlach D."/>
            <person name="Hatcher P."/>
            <person name="Jogdeo S."/>
            <person name="Krijgsveld J."/>
            <person name="Kriventseva E.V."/>
            <person name="Kultz D."/>
            <person name="Laforsch C."/>
            <person name="Lindquist E."/>
            <person name="Lopez J."/>
            <person name="Manak J.R."/>
            <person name="Muller J."/>
            <person name="Pangilinan J."/>
            <person name="Patwardhan R.P."/>
            <person name="Pitluck S."/>
            <person name="Pritham E.J."/>
            <person name="Rechtsteiner A."/>
            <person name="Rho M."/>
            <person name="Rogozin I.B."/>
            <person name="Sakarya O."/>
            <person name="Salamov A."/>
            <person name="Schaack S."/>
            <person name="Shapiro H."/>
            <person name="Shiga Y."/>
            <person name="Skalitzky C."/>
            <person name="Smith Z."/>
            <person name="Souvorov A."/>
            <person name="Sung W."/>
            <person name="Tang Z."/>
            <person name="Tsuchiya D."/>
            <person name="Tu H."/>
            <person name="Vos H."/>
            <person name="Wang M."/>
            <person name="Wolf Y.I."/>
            <person name="Yamagata H."/>
            <person name="Yamada T."/>
            <person name="Ye Y."/>
            <person name="Shaw J.R."/>
            <person name="Andrews J."/>
            <person name="Crease T.J."/>
            <person name="Tang H."/>
            <person name="Lucas S.M."/>
            <person name="Robertson H.M."/>
            <person name="Bork P."/>
            <person name="Koonin E.V."/>
            <person name="Zdobnov E.M."/>
            <person name="Grigoriev I.V."/>
            <person name="Lynch M."/>
            <person name="Boore J.L."/>
        </authorList>
    </citation>
    <scope>NUCLEOTIDE SEQUENCE [LARGE SCALE GENOMIC DNA]</scope>
</reference>
<dbReference type="OrthoDB" id="341482at2759"/>
<accession>E9GJW8</accession>
<protein>
    <submittedName>
        <fullName evidence="1">Uncharacterized protein</fullName>
    </submittedName>
</protein>
<dbReference type="EMBL" id="GL732548">
    <property type="protein sequence ID" value="EFX80189.1"/>
    <property type="molecule type" value="Genomic_DNA"/>
</dbReference>